<evidence type="ECO:0000256" key="9">
    <source>
        <dbReference type="ARBA" id="ARBA00023136"/>
    </source>
</evidence>
<dbReference type="InterPro" id="IPR022751">
    <property type="entry name" value="Alpha_mannosyltransferase"/>
</dbReference>
<dbReference type="PANTHER" id="PTHR31646:SF1">
    <property type="entry name" value="ALPHA-1,2-MANNOSYLTRANSFERASE MNN2"/>
    <property type="match status" value="1"/>
</dbReference>
<evidence type="ECO:0000256" key="3">
    <source>
        <dbReference type="ARBA" id="ARBA00009105"/>
    </source>
</evidence>
<evidence type="ECO:0000256" key="7">
    <source>
        <dbReference type="ARBA" id="ARBA00022989"/>
    </source>
</evidence>
<feature type="region of interest" description="Disordered" evidence="11">
    <location>
        <begin position="633"/>
        <end position="792"/>
    </location>
</feature>
<proteinExistence type="inferred from homology"/>
<keyword evidence="14" id="KW-1185">Reference proteome</keyword>
<keyword evidence="5 12" id="KW-0812">Transmembrane</keyword>
<dbReference type="EMBL" id="JAEHOE010000003">
    <property type="protein sequence ID" value="KAG2500725.1"/>
    <property type="molecule type" value="Genomic_DNA"/>
</dbReference>
<keyword evidence="4" id="KW-0808">Transferase</keyword>
<name>A0A836C5B5_9CHLO</name>
<evidence type="ECO:0000256" key="12">
    <source>
        <dbReference type="SAM" id="Phobius"/>
    </source>
</evidence>
<gene>
    <name evidence="13" type="ORF">HYH03_001489</name>
</gene>
<evidence type="ECO:0000256" key="2">
    <source>
        <dbReference type="ARBA" id="ARBA00004606"/>
    </source>
</evidence>
<evidence type="ECO:0000256" key="5">
    <source>
        <dbReference type="ARBA" id="ARBA00022692"/>
    </source>
</evidence>
<evidence type="ECO:0000256" key="8">
    <source>
        <dbReference type="ARBA" id="ARBA00023034"/>
    </source>
</evidence>
<evidence type="ECO:0000256" key="1">
    <source>
        <dbReference type="ARBA" id="ARBA00004394"/>
    </source>
</evidence>
<feature type="compositionally biased region" description="Acidic residues" evidence="11">
    <location>
        <begin position="707"/>
        <end position="751"/>
    </location>
</feature>
<keyword evidence="9 12" id="KW-0472">Membrane</keyword>
<evidence type="ECO:0000313" key="13">
    <source>
        <dbReference type="EMBL" id="KAG2500725.1"/>
    </source>
</evidence>
<dbReference type="SUPFAM" id="SSF53448">
    <property type="entry name" value="Nucleotide-diphospho-sugar transferases"/>
    <property type="match status" value="1"/>
</dbReference>
<comment type="similarity">
    <text evidence="3">Belongs to the MNN1/MNT family.</text>
</comment>
<evidence type="ECO:0000256" key="10">
    <source>
        <dbReference type="ARBA" id="ARBA00037847"/>
    </source>
</evidence>
<dbReference type="GO" id="GO:0000139">
    <property type="term" value="C:Golgi membrane"/>
    <property type="evidence" value="ECO:0007669"/>
    <property type="project" value="UniProtKB-SubCell"/>
</dbReference>
<evidence type="ECO:0000256" key="6">
    <source>
        <dbReference type="ARBA" id="ARBA00022968"/>
    </source>
</evidence>
<dbReference type="GO" id="GO:0046354">
    <property type="term" value="P:mannan biosynthetic process"/>
    <property type="evidence" value="ECO:0007669"/>
    <property type="project" value="TreeGrafter"/>
</dbReference>
<comment type="subcellular location">
    <subcellularLocation>
        <location evidence="10">Endomembrane system</location>
        <topology evidence="10">Single-pass membrane protein</topology>
    </subcellularLocation>
    <subcellularLocation>
        <location evidence="1">Golgi apparatus membrane</location>
    </subcellularLocation>
    <subcellularLocation>
        <location evidence="2">Membrane</location>
        <topology evidence="2">Single-pass type II membrane protein</topology>
    </subcellularLocation>
</comment>
<organism evidence="13 14">
    <name type="scientific">Edaphochlamys debaryana</name>
    <dbReference type="NCBI Taxonomy" id="47281"/>
    <lineage>
        <taxon>Eukaryota</taxon>
        <taxon>Viridiplantae</taxon>
        <taxon>Chlorophyta</taxon>
        <taxon>core chlorophytes</taxon>
        <taxon>Chlorophyceae</taxon>
        <taxon>CS clade</taxon>
        <taxon>Chlamydomonadales</taxon>
        <taxon>Chlamydomonadales incertae sedis</taxon>
        <taxon>Edaphochlamys</taxon>
    </lineage>
</organism>
<reference evidence="13" key="1">
    <citation type="journal article" date="2020" name="bioRxiv">
        <title>Comparative genomics of Chlamydomonas.</title>
        <authorList>
            <person name="Craig R.J."/>
            <person name="Hasan A.R."/>
            <person name="Ness R.W."/>
            <person name="Keightley P.D."/>
        </authorList>
    </citation>
    <scope>NUCLEOTIDE SEQUENCE</scope>
    <source>
        <strain evidence="13">CCAP 11/70</strain>
    </source>
</reference>
<dbReference type="GO" id="GO:0000026">
    <property type="term" value="F:alpha-1,2-mannosyltransferase activity"/>
    <property type="evidence" value="ECO:0007669"/>
    <property type="project" value="TreeGrafter"/>
</dbReference>
<dbReference type="PANTHER" id="PTHR31646">
    <property type="entry name" value="ALPHA-1,2-MANNOSYLTRANSFERASE MNN2"/>
    <property type="match status" value="1"/>
</dbReference>
<feature type="transmembrane region" description="Helical" evidence="12">
    <location>
        <begin position="18"/>
        <end position="38"/>
    </location>
</feature>
<evidence type="ECO:0000256" key="11">
    <source>
        <dbReference type="SAM" id="MobiDB-lite"/>
    </source>
</evidence>
<dbReference type="Proteomes" id="UP000612055">
    <property type="component" value="Unassembled WGS sequence"/>
</dbReference>
<comment type="caution">
    <text evidence="13">The sequence shown here is derived from an EMBL/GenBank/DDBJ whole genome shotgun (WGS) entry which is preliminary data.</text>
</comment>
<feature type="compositionally biased region" description="Basic and acidic residues" evidence="11">
    <location>
        <begin position="633"/>
        <end position="680"/>
    </location>
</feature>
<feature type="compositionally biased region" description="Gly residues" evidence="11">
    <location>
        <begin position="752"/>
        <end position="767"/>
    </location>
</feature>
<keyword evidence="6" id="KW-0735">Signal-anchor</keyword>
<dbReference type="Pfam" id="PF11051">
    <property type="entry name" value="Mannosyl_trans3"/>
    <property type="match status" value="1"/>
</dbReference>
<evidence type="ECO:0000256" key="4">
    <source>
        <dbReference type="ARBA" id="ARBA00022679"/>
    </source>
</evidence>
<protein>
    <submittedName>
        <fullName evidence="13">Uncharacterized protein</fullName>
    </submittedName>
</protein>
<keyword evidence="8" id="KW-0333">Golgi apparatus</keyword>
<dbReference type="AlphaFoldDB" id="A0A836C5B5"/>
<dbReference type="Gene3D" id="3.90.550.10">
    <property type="entry name" value="Spore Coat Polysaccharide Biosynthesis Protein SpsA, Chain A"/>
    <property type="match status" value="1"/>
</dbReference>
<evidence type="ECO:0000313" key="14">
    <source>
        <dbReference type="Proteomes" id="UP000612055"/>
    </source>
</evidence>
<feature type="compositionally biased region" description="Low complexity" evidence="11">
    <location>
        <begin position="689"/>
        <end position="700"/>
    </location>
</feature>
<dbReference type="OrthoDB" id="525577at2759"/>
<dbReference type="InterPro" id="IPR029044">
    <property type="entry name" value="Nucleotide-diphossugar_trans"/>
</dbReference>
<sequence>MTSQVEAHKHNNNARKGLLVAIVLWQGILTLVLVLVFVHRVKRPDHGSDAGNLASDAAVLRAAYTRTAVPTGEASAAGRAATLAGQDLADAQAWDSSSLGQELRSDVIKRFWTPTTAQAGDRSVEALRERVLDHLLSDGFAWPDASAPHRGIVMPTGGRHYLSQALVALRAMRHQHKCNMTIQLVWCGADEMDDQVFEFLREEFKPLLGYDACNLLMQPSHWYKGPSKGFNLKAFALLAAPFKEVLLWDSDLVPTGCPDDLFESDEFRRYGNMFWPDVYNGQALYDLNIYKALGLQDEVHDLLLSRKGSSARHCESGAMMVDRTRHLDMLEWAWWLNSMGKDVTYKYVYGDKDTFGVAFAMAGKPTAYYQVPIPPSGVWTQDSRLGWNPEVGQMQRQGHWWMHALVHYSPSGRALWSHRVTGEMYIDAKPPTDEIITPPMPISWTEYHMSWGPSDGSAQFPAILVLDYNLTYLHAISATTPATPGCPPLVWAAYWHMRTHAVPVAVNTTLEELCCGGGAGAGWHHGVGIWTGLRSWATGGGSDVGAGGGAAAAGGSVAAGHHPCWGAAGDRPHLLGINEAWETMVNYVNDSWGPPPQPLWAVPLNVTTAWSTWTAMSDAWHWAHGRGELEWLTKKPEQRKKEAEERKKAEETRRQKEVEDKKRRELQQRQKELDRQEGARQRKMRKAKAAGSGAGASDSGKAGGGQEENDGGGEEGGEDEEEEGQAEEDEEAEGGGADEEADGEEGEEGEGDGAAGGTGSEGGGGQGRRQLAAGGEAGGEGEDQAAAQRHAARRARLTGLFLRMQAKSGR</sequence>
<accession>A0A836C5B5</accession>
<keyword evidence="7 12" id="KW-1133">Transmembrane helix</keyword>